<feature type="transmembrane region" description="Helical" evidence="7">
    <location>
        <begin position="40"/>
        <end position="59"/>
    </location>
</feature>
<evidence type="ECO:0000256" key="2">
    <source>
        <dbReference type="ARBA" id="ARBA00011061"/>
    </source>
</evidence>
<name>A0A554MXA3_9EURY</name>
<dbReference type="PANTHER" id="PTHR39087">
    <property type="entry name" value="UPF0104 MEMBRANE PROTEIN MJ1595"/>
    <property type="match status" value="1"/>
</dbReference>
<dbReference type="InterPro" id="IPR022791">
    <property type="entry name" value="L-PG_synthase/AglD"/>
</dbReference>
<feature type="transmembrane region" description="Helical" evidence="7">
    <location>
        <begin position="6"/>
        <end position="28"/>
    </location>
</feature>
<feature type="transmembrane region" description="Helical" evidence="7">
    <location>
        <begin position="65"/>
        <end position="87"/>
    </location>
</feature>
<evidence type="ECO:0000313" key="9">
    <source>
        <dbReference type="Proteomes" id="UP000319894"/>
    </source>
</evidence>
<evidence type="ECO:0000313" key="8">
    <source>
        <dbReference type="EMBL" id="TSD09410.1"/>
    </source>
</evidence>
<keyword evidence="3" id="KW-1003">Cell membrane</keyword>
<proteinExistence type="inferred from homology"/>
<keyword evidence="6 7" id="KW-0472">Membrane</keyword>
<keyword evidence="5 7" id="KW-1133">Transmembrane helix</keyword>
<accession>A0A554MXA3</accession>
<gene>
    <name evidence="8" type="ORF">DP107_15995</name>
</gene>
<comment type="subcellular location">
    <subcellularLocation>
        <location evidence="1">Cell membrane</location>
        <topology evidence="1">Multi-pass membrane protein</topology>
    </subcellularLocation>
</comment>
<dbReference type="InParanoid" id="A0A554MXA3"/>
<evidence type="ECO:0000256" key="1">
    <source>
        <dbReference type="ARBA" id="ARBA00004651"/>
    </source>
</evidence>
<comment type="similarity">
    <text evidence="2">Belongs to the UPF0104 family.</text>
</comment>
<dbReference type="Pfam" id="PF03706">
    <property type="entry name" value="LPG_synthase_TM"/>
    <property type="match status" value="1"/>
</dbReference>
<dbReference type="FunCoup" id="A0A554MXA3">
    <property type="interactions" value="1"/>
</dbReference>
<feature type="transmembrane region" description="Helical" evidence="7">
    <location>
        <begin position="318"/>
        <end position="338"/>
    </location>
</feature>
<dbReference type="GO" id="GO:0005886">
    <property type="term" value="C:plasma membrane"/>
    <property type="evidence" value="ECO:0007669"/>
    <property type="project" value="UniProtKB-SubCell"/>
</dbReference>
<keyword evidence="9" id="KW-1185">Reference proteome</keyword>
<dbReference type="EMBL" id="QMDX01000013">
    <property type="protein sequence ID" value="TSD09410.1"/>
    <property type="molecule type" value="Genomic_DNA"/>
</dbReference>
<evidence type="ECO:0000256" key="6">
    <source>
        <dbReference type="ARBA" id="ARBA00023136"/>
    </source>
</evidence>
<evidence type="ECO:0000256" key="5">
    <source>
        <dbReference type="ARBA" id="ARBA00022989"/>
    </source>
</evidence>
<feature type="transmembrane region" description="Helical" evidence="7">
    <location>
        <begin position="232"/>
        <end position="254"/>
    </location>
</feature>
<dbReference type="NCBIfam" id="TIGR00374">
    <property type="entry name" value="flippase-like domain"/>
    <property type="match status" value="1"/>
</dbReference>
<protein>
    <submittedName>
        <fullName evidence="8">TIGR00374 family protein</fullName>
    </submittedName>
</protein>
<keyword evidence="4 7" id="KW-0812">Transmembrane</keyword>
<evidence type="ECO:0000256" key="4">
    <source>
        <dbReference type="ARBA" id="ARBA00022692"/>
    </source>
</evidence>
<organism evidence="8 9">
    <name type="scientific">Haloglomus irregulare</name>
    <dbReference type="NCBI Taxonomy" id="2234134"/>
    <lineage>
        <taxon>Archaea</taxon>
        <taxon>Methanobacteriati</taxon>
        <taxon>Methanobacteriota</taxon>
        <taxon>Stenosarchaea group</taxon>
        <taxon>Halobacteria</taxon>
        <taxon>Halobacteriales</taxon>
        <taxon>Natronomonadaceae</taxon>
        <taxon>Haloglomus</taxon>
    </lineage>
</organism>
<dbReference type="AlphaFoldDB" id="A0A554MXA3"/>
<dbReference type="RefSeq" id="WP_144263146.1">
    <property type="nucleotide sequence ID" value="NZ_QMDX01000013.1"/>
</dbReference>
<evidence type="ECO:0000256" key="3">
    <source>
        <dbReference type="ARBA" id="ARBA00022475"/>
    </source>
</evidence>
<evidence type="ECO:0000256" key="7">
    <source>
        <dbReference type="SAM" id="Phobius"/>
    </source>
</evidence>
<feature type="transmembrane region" description="Helical" evidence="7">
    <location>
        <begin position="155"/>
        <end position="175"/>
    </location>
</feature>
<feature type="transmembrane region" description="Helical" evidence="7">
    <location>
        <begin position="290"/>
        <end position="312"/>
    </location>
</feature>
<reference evidence="8 9" key="1">
    <citation type="submission" date="2018-06" db="EMBL/GenBank/DDBJ databases">
        <title>Natronomonas sp. F16-60 a new haloarchaeon isolated from a solar saltern of Isla Cristina, Huelva, Spain.</title>
        <authorList>
            <person name="Duran-Viseras A."/>
            <person name="Sanchez-Porro C."/>
            <person name="Ventosa A."/>
        </authorList>
    </citation>
    <scope>NUCLEOTIDE SEQUENCE [LARGE SCALE GENOMIC DNA]</scope>
    <source>
        <strain evidence="8 9">F16-60</strain>
    </source>
</reference>
<feature type="transmembrane region" description="Helical" evidence="7">
    <location>
        <begin position="260"/>
        <end position="278"/>
    </location>
</feature>
<comment type="caution">
    <text evidence="8">The sequence shown here is derived from an EMBL/GenBank/DDBJ whole genome shotgun (WGS) entry which is preliminary data.</text>
</comment>
<dbReference type="PANTHER" id="PTHR39087:SF2">
    <property type="entry name" value="UPF0104 MEMBRANE PROTEIN MJ1595"/>
    <property type="match status" value="1"/>
</dbReference>
<dbReference type="OrthoDB" id="15513at2157"/>
<dbReference type="Proteomes" id="UP000319894">
    <property type="component" value="Unassembled WGS sequence"/>
</dbReference>
<sequence length="343" mass="34524">MDIDLRATAVGFLGALVVLGVLLSLVGVGRVTDALGRADARLLVGVAVAALAWLTAWGLSLRTVLGVLGLTLSAPVAVLVFAAATFANNVTPFGQAGGEPVAALFVSRVADTEYENGLAAIASVDSLNFIPSTTLAGLGLAYFSTEIAFGRRLRVASVAVGLLALGIPVAGYVAWQNRYALERRVVGALTPVVRGIDRLVPGRDPLDPDTIGASIEGFFSAIERVAGDREQLALALGFSALGWLCQAVSLYLSLLAIGSPVGFGVVLVAVPVGAIAGITPLPGGLGGVEAVLVALLVAFGSPAGAAAAAVLVHRMATYVLPLLIGGGTATALSADGLLTRRAG</sequence>